<gene>
    <name evidence="9" type="ORF">PIB30_078434</name>
</gene>
<evidence type="ECO:0000256" key="5">
    <source>
        <dbReference type="ARBA" id="ARBA00022512"/>
    </source>
</evidence>
<evidence type="ECO:0000256" key="3">
    <source>
        <dbReference type="ARBA" id="ARBA00008891"/>
    </source>
</evidence>
<accession>A0ABU6UPN1</accession>
<comment type="similarity">
    <text evidence="3">Belongs to the pectinesterase family.</text>
</comment>
<dbReference type="InterPro" id="IPR011050">
    <property type="entry name" value="Pectin_lyase_fold/virulence"/>
</dbReference>
<organism evidence="9 10">
    <name type="scientific">Stylosanthes scabra</name>
    <dbReference type="NCBI Taxonomy" id="79078"/>
    <lineage>
        <taxon>Eukaryota</taxon>
        <taxon>Viridiplantae</taxon>
        <taxon>Streptophyta</taxon>
        <taxon>Embryophyta</taxon>
        <taxon>Tracheophyta</taxon>
        <taxon>Spermatophyta</taxon>
        <taxon>Magnoliopsida</taxon>
        <taxon>eudicotyledons</taxon>
        <taxon>Gunneridae</taxon>
        <taxon>Pentapetalae</taxon>
        <taxon>rosids</taxon>
        <taxon>fabids</taxon>
        <taxon>Fabales</taxon>
        <taxon>Fabaceae</taxon>
        <taxon>Papilionoideae</taxon>
        <taxon>50 kb inversion clade</taxon>
        <taxon>dalbergioids sensu lato</taxon>
        <taxon>Dalbergieae</taxon>
        <taxon>Pterocarpus clade</taxon>
        <taxon>Stylosanthes</taxon>
    </lineage>
</organism>
<dbReference type="PANTHER" id="PTHR31321:SF134">
    <property type="entry name" value="PECTINESTERASE"/>
    <property type="match status" value="1"/>
</dbReference>
<comment type="pathway">
    <text evidence="2">Glycan metabolism; pectin degradation; 2-dehydro-3-deoxy-D-gluconate from pectin: step 1/5.</text>
</comment>
<keyword evidence="7" id="KW-0063">Aspartyl esterase</keyword>
<sequence length="294" mass="32161">MITVSQSGNANFKTVQSAIDSVPKGNSQWIHIKISPGVYREKVLIASGKQCIYLEGGGSGSTSIEWNDHGNAHFSATLNIKAPNIVARALPSGNTYNIVETSKVIQAVAARAHQDKIAFYDCKFIGVQDTLFDSYGRHYYKGCYIQGGVDFIFGSAQTIFEDSTIFFSMGLGPKLESVMIGSQREKDDSSGYVFKNCNFTGTRGHAMLGRSLNAYGRVIVANSVLSDVVRPQGWESLKHDVTKITFVEEGNTGPGANKSQRVPWMKHLSGADLDHFLDMSYIDNEGWIANIPSL</sequence>
<comment type="subcellular location">
    <subcellularLocation>
        <location evidence="1">Secreted</location>
        <location evidence="1">Cell wall</location>
    </subcellularLocation>
</comment>
<feature type="domain" description="Pectinesterase catalytic" evidence="8">
    <location>
        <begin position="2"/>
        <end position="274"/>
    </location>
</feature>
<dbReference type="InterPro" id="IPR012334">
    <property type="entry name" value="Pectin_lyas_fold"/>
</dbReference>
<keyword evidence="10" id="KW-1185">Reference proteome</keyword>
<evidence type="ECO:0000256" key="4">
    <source>
        <dbReference type="ARBA" id="ARBA00013229"/>
    </source>
</evidence>
<keyword evidence="6" id="KW-0378">Hydrolase</keyword>
<evidence type="ECO:0000256" key="2">
    <source>
        <dbReference type="ARBA" id="ARBA00005184"/>
    </source>
</evidence>
<dbReference type="Pfam" id="PF01095">
    <property type="entry name" value="Pectinesterase"/>
    <property type="match status" value="1"/>
</dbReference>
<dbReference type="PANTHER" id="PTHR31321">
    <property type="entry name" value="ACYL-COA THIOESTER HYDROLASE YBHC-RELATED"/>
    <property type="match status" value="1"/>
</dbReference>
<evidence type="ECO:0000256" key="7">
    <source>
        <dbReference type="ARBA" id="ARBA00023085"/>
    </source>
</evidence>
<dbReference type="EMBL" id="JASCZI010121912">
    <property type="protein sequence ID" value="MED6163290.1"/>
    <property type="molecule type" value="Genomic_DNA"/>
</dbReference>
<evidence type="ECO:0000256" key="1">
    <source>
        <dbReference type="ARBA" id="ARBA00004191"/>
    </source>
</evidence>
<evidence type="ECO:0000256" key="6">
    <source>
        <dbReference type="ARBA" id="ARBA00022801"/>
    </source>
</evidence>
<evidence type="ECO:0000313" key="9">
    <source>
        <dbReference type="EMBL" id="MED6163290.1"/>
    </source>
</evidence>
<dbReference type="Proteomes" id="UP001341840">
    <property type="component" value="Unassembled WGS sequence"/>
</dbReference>
<proteinExistence type="inferred from homology"/>
<dbReference type="EC" id="3.1.1.11" evidence="4"/>
<name>A0ABU6UPN1_9FABA</name>
<protein>
    <recommendedName>
        <fullName evidence="4">pectinesterase</fullName>
        <ecNumber evidence="4">3.1.1.11</ecNumber>
    </recommendedName>
</protein>
<evidence type="ECO:0000259" key="8">
    <source>
        <dbReference type="Pfam" id="PF01095"/>
    </source>
</evidence>
<keyword evidence="5" id="KW-0964">Secreted</keyword>
<dbReference type="SUPFAM" id="SSF51126">
    <property type="entry name" value="Pectin lyase-like"/>
    <property type="match status" value="1"/>
</dbReference>
<evidence type="ECO:0000313" key="10">
    <source>
        <dbReference type="Proteomes" id="UP001341840"/>
    </source>
</evidence>
<keyword evidence="5" id="KW-0134">Cell wall</keyword>
<comment type="caution">
    <text evidence="9">The sequence shown here is derived from an EMBL/GenBank/DDBJ whole genome shotgun (WGS) entry which is preliminary data.</text>
</comment>
<dbReference type="InterPro" id="IPR000070">
    <property type="entry name" value="Pectinesterase_cat"/>
</dbReference>
<dbReference type="Gene3D" id="2.160.20.10">
    <property type="entry name" value="Single-stranded right-handed beta-helix, Pectin lyase-like"/>
    <property type="match status" value="1"/>
</dbReference>
<reference evidence="9 10" key="1">
    <citation type="journal article" date="2023" name="Plants (Basel)">
        <title>Bridging the Gap: Combining Genomics and Transcriptomics Approaches to Understand Stylosanthes scabra, an Orphan Legume from the Brazilian Caatinga.</title>
        <authorList>
            <person name="Ferreira-Neto J.R.C."/>
            <person name="da Silva M.D."/>
            <person name="Binneck E."/>
            <person name="de Melo N.F."/>
            <person name="da Silva R.H."/>
            <person name="de Melo A.L.T.M."/>
            <person name="Pandolfi V."/>
            <person name="Bustamante F.O."/>
            <person name="Brasileiro-Vidal A.C."/>
            <person name="Benko-Iseppon A.M."/>
        </authorList>
    </citation>
    <scope>NUCLEOTIDE SEQUENCE [LARGE SCALE GENOMIC DNA]</scope>
    <source>
        <tissue evidence="9">Leaves</tissue>
    </source>
</reference>